<keyword evidence="2" id="KW-1185">Reference proteome</keyword>
<dbReference type="RefSeq" id="WP_344825453.1">
    <property type="nucleotide sequence ID" value="NZ_BAABEZ010000022.1"/>
</dbReference>
<evidence type="ECO:0000313" key="1">
    <source>
        <dbReference type="EMBL" id="GAA4454724.1"/>
    </source>
</evidence>
<reference evidence="2" key="1">
    <citation type="journal article" date="2019" name="Int. J. Syst. Evol. Microbiol.">
        <title>The Global Catalogue of Microorganisms (GCM) 10K type strain sequencing project: providing services to taxonomists for standard genome sequencing and annotation.</title>
        <authorList>
            <consortium name="The Broad Institute Genomics Platform"/>
            <consortium name="The Broad Institute Genome Sequencing Center for Infectious Disease"/>
            <person name="Wu L."/>
            <person name="Ma J."/>
        </authorList>
    </citation>
    <scope>NUCLEOTIDE SEQUENCE [LARGE SCALE GENOMIC DNA]</scope>
    <source>
        <strain evidence="2">JCM 31921</strain>
    </source>
</reference>
<evidence type="ECO:0000313" key="2">
    <source>
        <dbReference type="Proteomes" id="UP001501410"/>
    </source>
</evidence>
<gene>
    <name evidence="1" type="ORF">GCM10023092_17180</name>
</gene>
<comment type="caution">
    <text evidence="1">The sequence shown here is derived from an EMBL/GenBank/DDBJ whole genome shotgun (WGS) entry which is preliminary data.</text>
</comment>
<protein>
    <submittedName>
        <fullName evidence="1">Uncharacterized protein</fullName>
    </submittedName>
</protein>
<organism evidence="1 2">
    <name type="scientific">Rurimicrobium arvi</name>
    <dbReference type="NCBI Taxonomy" id="2049916"/>
    <lineage>
        <taxon>Bacteria</taxon>
        <taxon>Pseudomonadati</taxon>
        <taxon>Bacteroidota</taxon>
        <taxon>Chitinophagia</taxon>
        <taxon>Chitinophagales</taxon>
        <taxon>Chitinophagaceae</taxon>
        <taxon>Rurimicrobium</taxon>
    </lineage>
</organism>
<sequence>MEYQFSSFDQWITKLQYDPDILPPLSEWEEQLSRKKQELTRHFRSIRKSISDSTSLRLYVTHHYRSLNCLIETLLYEHQIHTALLLNVLEQLKFMLEIQFQDMIAPEEDHPVFSYLSVEELALLVNTLIECGAIRVRSKKELARQASKYLLFVSNDPKHTAAESFYNALFSNKTATMNSALKWLTKIHTHISKASRINSEQR</sequence>
<name>A0ABP8MTR3_9BACT</name>
<accession>A0ABP8MTR3</accession>
<dbReference type="Proteomes" id="UP001501410">
    <property type="component" value="Unassembled WGS sequence"/>
</dbReference>
<proteinExistence type="predicted"/>
<dbReference type="EMBL" id="BAABEZ010000022">
    <property type="protein sequence ID" value="GAA4454724.1"/>
    <property type="molecule type" value="Genomic_DNA"/>
</dbReference>